<feature type="transmembrane region" description="Helical" evidence="9">
    <location>
        <begin position="58"/>
        <end position="78"/>
    </location>
</feature>
<dbReference type="PANTHER" id="PTHR22777">
    <property type="entry name" value="HEMOLYSIN-RELATED"/>
    <property type="match status" value="1"/>
</dbReference>
<dbReference type="PANTHER" id="PTHR22777:SF17">
    <property type="entry name" value="UPF0053 PROTEIN SLL0260"/>
    <property type="match status" value="1"/>
</dbReference>
<dbReference type="InterPro" id="IPR005170">
    <property type="entry name" value="Transptr-assoc_dom"/>
</dbReference>
<gene>
    <name evidence="12" type="ORF">JR347_06570</name>
</gene>
<dbReference type="InterPro" id="IPR046342">
    <property type="entry name" value="CBS_dom_sf"/>
</dbReference>
<evidence type="ECO:0000256" key="6">
    <source>
        <dbReference type="ARBA" id="ARBA00023136"/>
    </source>
</evidence>
<keyword evidence="5 7" id="KW-0129">CBS domain</keyword>
<comment type="subcellular location">
    <subcellularLocation>
        <location evidence="1">Membrane</location>
        <topology evidence="1">Multi-pass membrane protein</topology>
    </subcellularLocation>
</comment>
<dbReference type="InterPro" id="IPR000644">
    <property type="entry name" value="CBS_dom"/>
</dbReference>
<dbReference type="RefSeq" id="WP_205723253.1">
    <property type="nucleotide sequence ID" value="NZ_CP070608.1"/>
</dbReference>
<accession>A0A975A1S4</accession>
<dbReference type="AlphaFoldDB" id="A0A975A1S4"/>
<dbReference type="SUPFAM" id="SSF56176">
    <property type="entry name" value="FAD-binding/transporter-associated domain-like"/>
    <property type="match status" value="1"/>
</dbReference>
<keyword evidence="6 8" id="KW-0472">Membrane</keyword>
<evidence type="ECO:0000313" key="13">
    <source>
        <dbReference type="Proteomes" id="UP000662783"/>
    </source>
</evidence>
<keyword evidence="13" id="KW-1185">Reference proteome</keyword>
<dbReference type="GO" id="GO:0005886">
    <property type="term" value="C:plasma membrane"/>
    <property type="evidence" value="ECO:0007669"/>
    <property type="project" value="TreeGrafter"/>
</dbReference>
<dbReference type="KEGG" id="fuv:JR347_06570"/>
<dbReference type="Pfam" id="PF00571">
    <property type="entry name" value="CBS"/>
    <property type="match status" value="1"/>
</dbReference>
<reference evidence="12" key="1">
    <citation type="submission" date="2021-02" db="EMBL/GenBank/DDBJ databases">
        <title>Fulvivirga sp. S481 isolated from sea water.</title>
        <authorList>
            <person name="Bae S.S."/>
            <person name="Baek K."/>
        </authorList>
    </citation>
    <scope>NUCLEOTIDE SEQUENCE</scope>
    <source>
        <strain evidence="12">S481</strain>
    </source>
</reference>
<dbReference type="Pfam" id="PF03471">
    <property type="entry name" value="CorC_HlyC"/>
    <property type="match status" value="1"/>
</dbReference>
<keyword evidence="2 8" id="KW-0812">Transmembrane</keyword>
<dbReference type="Pfam" id="PF01595">
    <property type="entry name" value="CNNM"/>
    <property type="match status" value="1"/>
</dbReference>
<dbReference type="InterPro" id="IPR016169">
    <property type="entry name" value="FAD-bd_PCMH_sub2"/>
</dbReference>
<dbReference type="PROSITE" id="PS51371">
    <property type="entry name" value="CBS"/>
    <property type="match status" value="1"/>
</dbReference>
<dbReference type="InterPro" id="IPR044751">
    <property type="entry name" value="Ion_transp-like_CBS"/>
</dbReference>
<keyword evidence="4 8" id="KW-1133">Transmembrane helix</keyword>
<name>A0A975A1S4_9BACT</name>
<proteinExistence type="predicted"/>
<evidence type="ECO:0000256" key="1">
    <source>
        <dbReference type="ARBA" id="ARBA00004141"/>
    </source>
</evidence>
<evidence type="ECO:0000256" key="4">
    <source>
        <dbReference type="ARBA" id="ARBA00022989"/>
    </source>
</evidence>
<evidence type="ECO:0000313" key="12">
    <source>
        <dbReference type="EMBL" id="QSE98739.1"/>
    </source>
</evidence>
<feature type="transmembrane region" description="Helical" evidence="9">
    <location>
        <begin position="6"/>
        <end position="29"/>
    </location>
</feature>
<dbReference type="SMART" id="SM01091">
    <property type="entry name" value="CorC_HlyC"/>
    <property type="match status" value="1"/>
</dbReference>
<sequence length="423" mass="48283">MDPSILLPIIATLMFSAFFSGIEIAFVSADRLHIELQNKKGLIAGRIVSKFIQNASRFISTTLVGNTLALVLYGIYMAKLLDPIIRSSLPEIFLNEPIILFSQTVLSTIIVLFTAEFLPKSIFLLNPNWMLSIFAIPMDIIYRLMYPIVVLVVSLSKFIITKVLRQKYEEDKPAFRLTDLNNYIRNTLMADEETNVEVDTKIFNNALEFKSIRVRECMLPRTEIVAVDIEDTIEELKKAFIDSGHSKILVYRESIDDVIGYCHSLELFKKPKSIENMLTPIIIVPETMLANELMIQFISERKSLALVVDEFGGTSGIVSIEDIIEEIFGEIQDEHDDEDWVEQELDPNTYLFSARHEIDYLNDKYNWDLPIGDYETLGGLILSLTEDLPKAGDVVKSEDYTFIIQTTNDIRIDTVKLLVDKSR</sequence>
<evidence type="ECO:0000256" key="7">
    <source>
        <dbReference type="PROSITE-ProRule" id="PRU00703"/>
    </source>
</evidence>
<dbReference type="InterPro" id="IPR036318">
    <property type="entry name" value="FAD-bd_PCMH-like_sf"/>
</dbReference>
<feature type="transmembrane region" description="Helical" evidence="9">
    <location>
        <begin position="140"/>
        <end position="160"/>
    </location>
</feature>
<evidence type="ECO:0000256" key="8">
    <source>
        <dbReference type="PROSITE-ProRule" id="PRU01193"/>
    </source>
</evidence>
<feature type="domain" description="CBS" evidence="10">
    <location>
        <begin position="277"/>
        <end position="334"/>
    </location>
</feature>
<evidence type="ECO:0000256" key="2">
    <source>
        <dbReference type="ARBA" id="ARBA00022692"/>
    </source>
</evidence>
<dbReference type="Proteomes" id="UP000662783">
    <property type="component" value="Chromosome"/>
</dbReference>
<evidence type="ECO:0000256" key="5">
    <source>
        <dbReference type="ARBA" id="ARBA00023122"/>
    </source>
</evidence>
<evidence type="ECO:0000256" key="9">
    <source>
        <dbReference type="SAM" id="Phobius"/>
    </source>
</evidence>
<feature type="transmembrane region" description="Helical" evidence="9">
    <location>
        <begin position="98"/>
        <end position="119"/>
    </location>
</feature>
<keyword evidence="3" id="KW-0677">Repeat</keyword>
<dbReference type="SUPFAM" id="SSF54631">
    <property type="entry name" value="CBS-domain pair"/>
    <property type="match status" value="1"/>
</dbReference>
<feature type="domain" description="CNNM transmembrane" evidence="11">
    <location>
        <begin position="1"/>
        <end position="189"/>
    </location>
</feature>
<dbReference type="Gene3D" id="3.10.580.10">
    <property type="entry name" value="CBS-domain"/>
    <property type="match status" value="1"/>
</dbReference>
<evidence type="ECO:0000256" key="3">
    <source>
        <dbReference type="ARBA" id="ARBA00022737"/>
    </source>
</evidence>
<dbReference type="PROSITE" id="PS51846">
    <property type="entry name" value="CNNM"/>
    <property type="match status" value="1"/>
</dbReference>
<evidence type="ECO:0000259" key="11">
    <source>
        <dbReference type="PROSITE" id="PS51846"/>
    </source>
</evidence>
<dbReference type="EMBL" id="CP070608">
    <property type="protein sequence ID" value="QSE98739.1"/>
    <property type="molecule type" value="Genomic_DNA"/>
</dbReference>
<dbReference type="CDD" id="cd04590">
    <property type="entry name" value="CBS_pair_CorC_HlyC_assoc"/>
    <property type="match status" value="1"/>
</dbReference>
<protein>
    <submittedName>
        <fullName evidence="12">HlyC/CorC family transporter</fullName>
    </submittedName>
</protein>
<dbReference type="GO" id="GO:0050660">
    <property type="term" value="F:flavin adenine dinucleotide binding"/>
    <property type="evidence" value="ECO:0007669"/>
    <property type="project" value="InterPro"/>
</dbReference>
<organism evidence="12 13">
    <name type="scientific">Fulvivirga lutea</name>
    <dbReference type="NCBI Taxonomy" id="2810512"/>
    <lineage>
        <taxon>Bacteria</taxon>
        <taxon>Pseudomonadati</taxon>
        <taxon>Bacteroidota</taxon>
        <taxon>Cytophagia</taxon>
        <taxon>Cytophagales</taxon>
        <taxon>Fulvivirgaceae</taxon>
        <taxon>Fulvivirga</taxon>
    </lineage>
</organism>
<dbReference type="InterPro" id="IPR002550">
    <property type="entry name" value="CNNM"/>
</dbReference>
<evidence type="ECO:0000259" key="10">
    <source>
        <dbReference type="PROSITE" id="PS51371"/>
    </source>
</evidence>
<dbReference type="Gene3D" id="3.30.465.10">
    <property type="match status" value="1"/>
</dbReference>